<accession>U4LA87</accession>
<evidence type="ECO:0000256" key="4">
    <source>
        <dbReference type="ARBA" id="ARBA00016009"/>
    </source>
</evidence>
<dbReference type="GO" id="GO:0002949">
    <property type="term" value="P:tRNA threonylcarbamoyladenosine modification"/>
    <property type="evidence" value="ECO:0007669"/>
    <property type="project" value="TreeGrafter"/>
</dbReference>
<evidence type="ECO:0000256" key="5">
    <source>
        <dbReference type="ARBA" id="ARBA00022694"/>
    </source>
</evidence>
<sequence length="186" mass="20683">MAIHTIQLQNIPVAHEVHIVSFKDVENASFLREQLLGGNAEFEYAFVDASTIVSTAHILVAVHQAVHKLLVNEKLRTRNVHSEIVFSLSPNNNITEAFRRFGIGENTKSLLCVKISSPEKTISAAEVEKHLMESVKGTQMEFNESTIAAETDWANVGKCYKMKGCKEISKEVELEVLGKMVMRSVG</sequence>
<comment type="similarity">
    <text evidence="2 8">Belongs to the CGI121/TPRKB family.</text>
</comment>
<protein>
    <recommendedName>
        <fullName evidence="4">EKC/KEOPS complex subunit CGI121</fullName>
    </recommendedName>
    <alternativeName>
        <fullName evidence="3">EKC/KEOPS complex subunit cgi121</fullName>
    </alternativeName>
</protein>
<evidence type="ECO:0000256" key="6">
    <source>
        <dbReference type="ARBA" id="ARBA00023242"/>
    </source>
</evidence>
<evidence type="ECO:0000256" key="2">
    <source>
        <dbReference type="ARBA" id="ARBA00005546"/>
    </source>
</evidence>
<comment type="function">
    <text evidence="7">Component of the EKC/KEOPS complex that is required for the formation of a threonylcarbamoyl group on adenosine at position 37 (t(6)A37) in tRNAs that read codons beginning with adenine. The complex is probably involved in the transfer of the threonylcarbamoyl moiety of threonylcarbamoyl-AMP (TC-AMP) to the N6 group of A37. CGI121 acts as an allosteric effector that regulates the t(6)A activity of the complex. The EKC/KEOPS complex also promotes both telomere uncapping and telomere elongation. The complex is required for efficient recruitment of transcriptional coactivators. CGI121 is not required for tRNA modification.</text>
</comment>
<dbReference type="Proteomes" id="UP000018144">
    <property type="component" value="Unassembled WGS sequence"/>
</dbReference>
<proteinExistence type="inferred from homology"/>
<dbReference type="OrthoDB" id="329139at2759"/>
<keyword evidence="10" id="KW-1185">Reference proteome</keyword>
<dbReference type="InterPro" id="IPR036504">
    <property type="entry name" value="CGI121/TPRKB_sf"/>
</dbReference>
<reference evidence="9 10" key="1">
    <citation type="journal article" date="2013" name="PLoS Genet.">
        <title>The genome and development-dependent transcriptomes of Pyronema confluens: a window into fungal evolution.</title>
        <authorList>
            <person name="Traeger S."/>
            <person name="Altegoer F."/>
            <person name="Freitag M."/>
            <person name="Gabaldon T."/>
            <person name="Kempken F."/>
            <person name="Kumar A."/>
            <person name="Marcet-Houben M."/>
            <person name="Poggeler S."/>
            <person name="Stajich J.E."/>
            <person name="Nowrousian M."/>
        </authorList>
    </citation>
    <scope>NUCLEOTIDE SEQUENCE [LARGE SCALE GENOMIC DNA]</scope>
    <source>
        <strain evidence="10">CBS 100304</strain>
        <tissue evidence="9">Vegetative mycelium</tissue>
    </source>
</reference>
<dbReference type="eggNOG" id="KOG4066">
    <property type="taxonomic scope" value="Eukaryota"/>
</dbReference>
<dbReference type="GO" id="GO:0005634">
    <property type="term" value="C:nucleus"/>
    <property type="evidence" value="ECO:0007669"/>
    <property type="project" value="UniProtKB-SubCell"/>
</dbReference>
<dbReference type="Gene3D" id="3.30.2380.10">
    <property type="entry name" value="CGI121/TPRKB"/>
    <property type="match status" value="1"/>
</dbReference>
<dbReference type="InterPro" id="IPR013926">
    <property type="entry name" value="CGI121/TPRKB"/>
</dbReference>
<evidence type="ECO:0000313" key="10">
    <source>
        <dbReference type="Proteomes" id="UP000018144"/>
    </source>
</evidence>
<dbReference type="GO" id="GO:0005829">
    <property type="term" value="C:cytosol"/>
    <property type="evidence" value="ECO:0007669"/>
    <property type="project" value="TreeGrafter"/>
</dbReference>
<name>U4LA87_PYROM</name>
<evidence type="ECO:0000256" key="8">
    <source>
        <dbReference type="RuleBase" id="RU004398"/>
    </source>
</evidence>
<dbReference type="GO" id="GO:0000408">
    <property type="term" value="C:EKC/KEOPS complex"/>
    <property type="evidence" value="ECO:0007669"/>
    <property type="project" value="TreeGrafter"/>
</dbReference>
<dbReference type="OMA" id="IVCRMST"/>
<organism evidence="9 10">
    <name type="scientific">Pyronema omphalodes (strain CBS 100304)</name>
    <name type="common">Pyronema confluens</name>
    <dbReference type="NCBI Taxonomy" id="1076935"/>
    <lineage>
        <taxon>Eukaryota</taxon>
        <taxon>Fungi</taxon>
        <taxon>Dikarya</taxon>
        <taxon>Ascomycota</taxon>
        <taxon>Pezizomycotina</taxon>
        <taxon>Pezizomycetes</taxon>
        <taxon>Pezizales</taxon>
        <taxon>Pyronemataceae</taxon>
        <taxon>Pyronema</taxon>
    </lineage>
</organism>
<gene>
    <name evidence="9" type="ORF">PCON_06651</name>
</gene>
<evidence type="ECO:0000256" key="7">
    <source>
        <dbReference type="ARBA" id="ARBA00025043"/>
    </source>
</evidence>
<dbReference type="PANTHER" id="PTHR15840">
    <property type="entry name" value="CGI-121 FAMILY MEMBER"/>
    <property type="match status" value="1"/>
</dbReference>
<comment type="subcellular location">
    <subcellularLocation>
        <location evidence="1">Nucleus</location>
    </subcellularLocation>
</comment>
<dbReference type="SUPFAM" id="SSF143870">
    <property type="entry name" value="PF0523-like"/>
    <property type="match status" value="1"/>
</dbReference>
<keyword evidence="6 8" id="KW-0539">Nucleus</keyword>
<dbReference type="AlphaFoldDB" id="U4LA87"/>
<dbReference type="Pfam" id="PF08617">
    <property type="entry name" value="CGI-121"/>
    <property type="match status" value="1"/>
</dbReference>
<keyword evidence="5" id="KW-0819">tRNA processing</keyword>
<dbReference type="STRING" id="1076935.U4LA87"/>
<evidence type="ECO:0000313" key="9">
    <source>
        <dbReference type="EMBL" id="CCX07064.1"/>
    </source>
</evidence>
<dbReference type="PANTHER" id="PTHR15840:SF10">
    <property type="entry name" value="EKC_KEOPS COMPLEX SUBUNIT TPRKB"/>
    <property type="match status" value="1"/>
</dbReference>
<evidence type="ECO:0000256" key="3">
    <source>
        <dbReference type="ARBA" id="ARBA00015316"/>
    </source>
</evidence>
<evidence type="ECO:0000256" key="1">
    <source>
        <dbReference type="ARBA" id="ARBA00004123"/>
    </source>
</evidence>
<dbReference type="EMBL" id="HF935332">
    <property type="protein sequence ID" value="CCX07064.1"/>
    <property type="molecule type" value="Genomic_DNA"/>
</dbReference>